<proteinExistence type="inferred from homology"/>
<protein>
    <submittedName>
        <fullName evidence="3">Uncharacterized protein</fullName>
    </submittedName>
</protein>
<dbReference type="PANTHER" id="PTHR10353:SF28">
    <property type="entry name" value="BETA-GLUCOSIDASE 44"/>
    <property type="match status" value="1"/>
</dbReference>
<dbReference type="SUPFAM" id="SSF51445">
    <property type="entry name" value="(Trans)glycosidases"/>
    <property type="match status" value="1"/>
</dbReference>
<comment type="similarity">
    <text evidence="1 2">Belongs to the glycosyl hydrolase 1 family.</text>
</comment>
<comment type="caution">
    <text evidence="3">The sequence shown here is derived from an EMBL/GenBank/DDBJ whole genome shotgun (WGS) entry which is preliminary data.</text>
</comment>
<dbReference type="EMBL" id="CM029050">
    <property type="protein sequence ID" value="KAG2565701.1"/>
    <property type="molecule type" value="Genomic_DNA"/>
</dbReference>
<evidence type="ECO:0000313" key="4">
    <source>
        <dbReference type="Proteomes" id="UP000823388"/>
    </source>
</evidence>
<dbReference type="InterPro" id="IPR017853">
    <property type="entry name" value="GH"/>
</dbReference>
<organism evidence="3 4">
    <name type="scientific">Panicum virgatum</name>
    <name type="common">Blackwell switchgrass</name>
    <dbReference type="NCBI Taxonomy" id="38727"/>
    <lineage>
        <taxon>Eukaryota</taxon>
        <taxon>Viridiplantae</taxon>
        <taxon>Streptophyta</taxon>
        <taxon>Embryophyta</taxon>
        <taxon>Tracheophyta</taxon>
        <taxon>Spermatophyta</taxon>
        <taxon>Magnoliopsida</taxon>
        <taxon>Liliopsida</taxon>
        <taxon>Poales</taxon>
        <taxon>Poaceae</taxon>
        <taxon>PACMAD clade</taxon>
        <taxon>Panicoideae</taxon>
        <taxon>Panicodae</taxon>
        <taxon>Paniceae</taxon>
        <taxon>Panicinae</taxon>
        <taxon>Panicum</taxon>
        <taxon>Panicum sect. Hiantes</taxon>
    </lineage>
</organism>
<sequence>MHTPLFSSSCVDWEKLMSVVHALSLDAATARSGRRWCLGSMVAVFSFGTMPLGTLHRFLDPIINGRYPYSMQEIVKDRLPLFSDEESRMVKCSIDYVGINHYTSYYMKDPGTWNLMPVSYQDDGHVGFVYERNGVPIAARVRVLLDAYKYQRQGGLKVGFASDYVTVNSLIMQANSYLLYIVPWGINKASLKFFLYLVSVTISFHHVSFHIVPNNSLESTS</sequence>
<gene>
    <name evidence="3" type="ORF">PVAP13_7NG133751</name>
</gene>
<dbReference type="Gene3D" id="3.20.20.80">
    <property type="entry name" value="Glycosidases"/>
    <property type="match status" value="1"/>
</dbReference>
<evidence type="ECO:0000256" key="2">
    <source>
        <dbReference type="RuleBase" id="RU003690"/>
    </source>
</evidence>
<name>A0A8T0PTF3_PANVG</name>
<accession>A0A8T0PTF3</accession>
<evidence type="ECO:0000313" key="3">
    <source>
        <dbReference type="EMBL" id="KAG2565701.1"/>
    </source>
</evidence>
<keyword evidence="4" id="KW-1185">Reference proteome</keyword>
<dbReference type="GO" id="GO:0008422">
    <property type="term" value="F:beta-glucosidase activity"/>
    <property type="evidence" value="ECO:0007669"/>
    <property type="project" value="TreeGrafter"/>
</dbReference>
<dbReference type="InterPro" id="IPR001360">
    <property type="entry name" value="Glyco_hydro_1"/>
</dbReference>
<dbReference type="PANTHER" id="PTHR10353">
    <property type="entry name" value="GLYCOSYL HYDROLASE"/>
    <property type="match status" value="1"/>
</dbReference>
<dbReference type="Proteomes" id="UP000823388">
    <property type="component" value="Chromosome 7N"/>
</dbReference>
<evidence type="ECO:0000256" key="1">
    <source>
        <dbReference type="ARBA" id="ARBA00010838"/>
    </source>
</evidence>
<dbReference type="AlphaFoldDB" id="A0A8T0PTF3"/>
<dbReference type="GO" id="GO:0005975">
    <property type="term" value="P:carbohydrate metabolic process"/>
    <property type="evidence" value="ECO:0007669"/>
    <property type="project" value="InterPro"/>
</dbReference>
<dbReference type="Pfam" id="PF00232">
    <property type="entry name" value="Glyco_hydro_1"/>
    <property type="match status" value="1"/>
</dbReference>
<reference evidence="3" key="1">
    <citation type="submission" date="2020-05" db="EMBL/GenBank/DDBJ databases">
        <title>WGS assembly of Panicum virgatum.</title>
        <authorList>
            <person name="Lovell J.T."/>
            <person name="Jenkins J."/>
            <person name="Shu S."/>
            <person name="Juenger T.E."/>
            <person name="Schmutz J."/>
        </authorList>
    </citation>
    <scope>NUCLEOTIDE SEQUENCE</scope>
    <source>
        <strain evidence="3">AP13</strain>
    </source>
</reference>